<proteinExistence type="predicted"/>
<protein>
    <submittedName>
        <fullName evidence="1">Uncharacterized protein</fullName>
    </submittedName>
</protein>
<reference evidence="1 2" key="1">
    <citation type="submission" date="2015-02" db="EMBL/GenBank/DDBJ databases">
        <title>Whole genome shotgun sequencing of cultured foodborne pathogen.</title>
        <authorList>
            <person name="Timme R."/>
            <person name="Allard M.W."/>
            <person name="Strain E."/>
            <person name="Evans P.S."/>
            <person name="Brown E."/>
        </authorList>
    </citation>
    <scope>NUCLEOTIDE SEQUENCE [LARGE SCALE GENOMIC DNA]</scope>
    <source>
        <strain evidence="1 2">GCSL-TSO-24</strain>
    </source>
</reference>
<comment type="caution">
    <text evidence="1">The sequence shown here is derived from an EMBL/GenBank/DDBJ whole genome shotgun (WGS) entry which is preliminary data.</text>
</comment>
<evidence type="ECO:0000313" key="1">
    <source>
        <dbReference type="EMBL" id="KJF78456.1"/>
    </source>
</evidence>
<evidence type="ECO:0000313" key="2">
    <source>
        <dbReference type="Proteomes" id="UP000032582"/>
    </source>
</evidence>
<name>A0A0D8LBF7_MORMO</name>
<sequence>MAISAAEVKTGLGYVNTIAGSGALNGGLAILDEKIMAAERTKIAQSVKKMYATYISQALSTRTHTAVMVGTDSTQRTHLDREVIGGKNLLSETADYYEKGRGNLSYRFMRKAADIGRAQLKRNLASGLTAPLAFIPDGGISKMVASCALTVMAQGKAVRRMRKIRHYIQDKNDVAAEIGETEAQRKSAKWSCKTLSKLGGDLQRNLYKLKQSVVVLQSRGQSTQQRIDQVNAHSHNHLGSHDLSMIRGELTDLAMSFHESLHYVEKVTNMCTLLDAASCEIKAHMANMLELLEATESTLMSQGDNFFR</sequence>
<dbReference type="AlphaFoldDB" id="A0A0D8LBF7"/>
<dbReference type="Proteomes" id="UP000032582">
    <property type="component" value="Unassembled WGS sequence"/>
</dbReference>
<dbReference type="PATRIC" id="fig|582.24.peg.1827"/>
<organism evidence="1 2">
    <name type="scientific">Morganella morganii</name>
    <name type="common">Proteus morganii</name>
    <dbReference type="NCBI Taxonomy" id="582"/>
    <lineage>
        <taxon>Bacteria</taxon>
        <taxon>Pseudomonadati</taxon>
        <taxon>Pseudomonadota</taxon>
        <taxon>Gammaproteobacteria</taxon>
        <taxon>Enterobacterales</taxon>
        <taxon>Morganellaceae</taxon>
        <taxon>Morganella</taxon>
    </lineage>
</organism>
<gene>
    <name evidence="1" type="ORF">UA45_05960</name>
</gene>
<dbReference type="EMBL" id="JZSH01000045">
    <property type="protein sequence ID" value="KJF78456.1"/>
    <property type="molecule type" value="Genomic_DNA"/>
</dbReference>
<accession>A0A0D8LBF7</accession>